<dbReference type="SMART" id="SM00382">
    <property type="entry name" value="AAA"/>
    <property type="match status" value="2"/>
</dbReference>
<dbReference type="PROSITE" id="PS00211">
    <property type="entry name" value="ABC_TRANSPORTER_1"/>
    <property type="match status" value="2"/>
</dbReference>
<dbReference type="CDD" id="cd03250">
    <property type="entry name" value="ABCC_MRP_domain1"/>
    <property type="match status" value="1"/>
</dbReference>
<accession>Q5KGP3</accession>
<dbReference type="GO" id="GO:0005524">
    <property type="term" value="F:ATP binding"/>
    <property type="evidence" value="ECO:0007669"/>
    <property type="project" value="UniProtKB-KW"/>
</dbReference>
<organism evidence="13 14">
    <name type="scientific">Cryptococcus deneoformans (strain JEC21 / ATCC MYA-565)</name>
    <name type="common">Cryptococcus neoformans var. neoformans serotype D</name>
    <dbReference type="NCBI Taxonomy" id="214684"/>
    <lineage>
        <taxon>Eukaryota</taxon>
        <taxon>Fungi</taxon>
        <taxon>Dikarya</taxon>
        <taxon>Basidiomycota</taxon>
        <taxon>Agaricomycotina</taxon>
        <taxon>Tremellomycetes</taxon>
        <taxon>Tremellales</taxon>
        <taxon>Cryptococcaceae</taxon>
        <taxon>Cryptococcus</taxon>
        <taxon>Cryptococcus neoformans species complex</taxon>
    </lineage>
</organism>
<dbReference type="VEuPathDB" id="FungiDB:CNE02840"/>
<evidence type="ECO:0000256" key="6">
    <source>
        <dbReference type="ARBA" id="ARBA00022840"/>
    </source>
</evidence>
<feature type="transmembrane region" description="Helical" evidence="10">
    <location>
        <begin position="6"/>
        <end position="25"/>
    </location>
</feature>
<dbReference type="InterPro" id="IPR011527">
    <property type="entry name" value="ABC1_TM_dom"/>
</dbReference>
<dbReference type="GeneID" id="3257682"/>
<feature type="domain" description="ABC transmembrane type-1" evidence="12">
    <location>
        <begin position="348"/>
        <end position="667"/>
    </location>
</feature>
<feature type="transmembrane region" description="Helical" evidence="10">
    <location>
        <begin position="1262"/>
        <end position="1282"/>
    </location>
</feature>
<gene>
    <name evidence="13" type="ordered locus">CNE02840</name>
</gene>
<feature type="region of interest" description="Disordered" evidence="9">
    <location>
        <begin position="981"/>
        <end position="1010"/>
    </location>
</feature>
<dbReference type="PROSITE" id="PS50929">
    <property type="entry name" value="ABC_TM1F"/>
    <property type="match status" value="2"/>
</dbReference>
<evidence type="ECO:0000256" key="8">
    <source>
        <dbReference type="ARBA" id="ARBA00023136"/>
    </source>
</evidence>
<feature type="transmembrane region" description="Helical" evidence="10">
    <location>
        <begin position="206"/>
        <end position="226"/>
    </location>
</feature>
<dbReference type="InParanoid" id="Q5KGP3"/>
<dbReference type="GO" id="GO:0000329">
    <property type="term" value="C:fungal-type vacuole membrane"/>
    <property type="evidence" value="ECO:0000318"/>
    <property type="project" value="GO_Central"/>
</dbReference>
<feature type="transmembrane region" description="Helical" evidence="10">
    <location>
        <begin position="382"/>
        <end position="409"/>
    </location>
</feature>
<dbReference type="Pfam" id="PF00005">
    <property type="entry name" value="ABC_tran"/>
    <property type="match status" value="2"/>
</dbReference>
<feature type="compositionally biased region" description="Basic and acidic residues" evidence="9">
    <location>
        <begin position="996"/>
        <end position="1007"/>
    </location>
</feature>
<feature type="compositionally biased region" description="Basic and acidic residues" evidence="9">
    <location>
        <begin position="451"/>
        <end position="462"/>
    </location>
</feature>
<proteinExistence type="predicted"/>
<evidence type="ECO:0000313" key="13">
    <source>
        <dbReference type="EMBL" id="AAW43689.2"/>
    </source>
</evidence>
<keyword evidence="14" id="KW-1185">Reference proteome</keyword>
<dbReference type="InterPro" id="IPR017871">
    <property type="entry name" value="ABC_transporter-like_CS"/>
</dbReference>
<dbReference type="OrthoDB" id="6500128at2759"/>
<keyword evidence="2" id="KW-0813">Transport</keyword>
<evidence type="ECO:0000256" key="5">
    <source>
        <dbReference type="ARBA" id="ARBA00022741"/>
    </source>
</evidence>
<dbReference type="Pfam" id="PF00664">
    <property type="entry name" value="ABC_membrane"/>
    <property type="match status" value="2"/>
</dbReference>
<dbReference type="Gene3D" id="3.40.50.300">
    <property type="entry name" value="P-loop containing nucleotide triphosphate hydrolases"/>
    <property type="match status" value="2"/>
</dbReference>
<protein>
    <submittedName>
        <fullName evidence="13">ATP-binding cassette (ABC) transporter, putative</fullName>
    </submittedName>
</protein>
<evidence type="ECO:0000256" key="7">
    <source>
        <dbReference type="ARBA" id="ARBA00022989"/>
    </source>
</evidence>
<dbReference type="FunFam" id="1.20.1560.10:FF:000013">
    <property type="entry name" value="ABC transporter C family member 2"/>
    <property type="match status" value="1"/>
</dbReference>
<evidence type="ECO:0000256" key="1">
    <source>
        <dbReference type="ARBA" id="ARBA00004141"/>
    </source>
</evidence>
<evidence type="ECO:0000256" key="4">
    <source>
        <dbReference type="ARBA" id="ARBA00022737"/>
    </source>
</evidence>
<dbReference type="FunFam" id="3.40.50.300:FF:001354">
    <property type="entry name" value="ATP-binding cassette (ABC) transporter, putative"/>
    <property type="match status" value="1"/>
</dbReference>
<feature type="transmembrane region" description="Helical" evidence="10">
    <location>
        <begin position="1084"/>
        <end position="1106"/>
    </location>
</feature>
<feature type="transmembrane region" description="Helical" evidence="10">
    <location>
        <begin position="499"/>
        <end position="520"/>
    </location>
</feature>
<dbReference type="InterPro" id="IPR036640">
    <property type="entry name" value="ABC1_TM_sf"/>
</dbReference>
<dbReference type="eggNOG" id="KOG0054">
    <property type="taxonomic scope" value="Eukaryota"/>
</dbReference>
<dbReference type="GO" id="GO:0140359">
    <property type="term" value="F:ABC-type transporter activity"/>
    <property type="evidence" value="ECO:0000318"/>
    <property type="project" value="GO_Central"/>
</dbReference>
<dbReference type="CDD" id="cd18596">
    <property type="entry name" value="ABC_6TM_VMR1_D1_like"/>
    <property type="match status" value="1"/>
</dbReference>
<keyword evidence="5" id="KW-0547">Nucleotide-binding</keyword>
<dbReference type="HOGENOM" id="CLU_000604_27_6_1"/>
<feature type="transmembrane region" description="Helical" evidence="10">
    <location>
        <begin position="158"/>
        <end position="178"/>
    </location>
</feature>
<feature type="transmembrane region" description="Helical" evidence="10">
    <location>
        <begin position="1126"/>
        <end position="1151"/>
    </location>
</feature>
<evidence type="ECO:0000256" key="10">
    <source>
        <dbReference type="SAM" id="Phobius"/>
    </source>
</evidence>
<keyword evidence="8 10" id="KW-0472">Membrane</keyword>
<feature type="transmembrane region" description="Helical" evidence="10">
    <location>
        <begin position="1340"/>
        <end position="1360"/>
    </location>
</feature>
<dbReference type="GO" id="GO:0016887">
    <property type="term" value="F:ATP hydrolysis activity"/>
    <property type="evidence" value="ECO:0007669"/>
    <property type="project" value="InterPro"/>
</dbReference>
<feature type="transmembrane region" description="Helical" evidence="10">
    <location>
        <begin position="342"/>
        <end position="362"/>
    </location>
</feature>
<dbReference type="GO" id="GO:0055085">
    <property type="term" value="P:transmembrane transport"/>
    <property type="evidence" value="ECO:0000318"/>
    <property type="project" value="GO_Central"/>
</dbReference>
<dbReference type="InterPro" id="IPR003593">
    <property type="entry name" value="AAA+_ATPase"/>
</dbReference>
<dbReference type="KEGG" id="cne:CNE02840"/>
<feature type="transmembrane region" description="Helical" evidence="10">
    <location>
        <begin position="622"/>
        <end position="645"/>
    </location>
</feature>
<dbReference type="Gene3D" id="1.20.1560.10">
    <property type="entry name" value="ABC transporter type 1, transmembrane domain"/>
    <property type="match status" value="2"/>
</dbReference>
<dbReference type="SUPFAM" id="SSF52540">
    <property type="entry name" value="P-loop containing nucleoside triphosphate hydrolases"/>
    <property type="match status" value="2"/>
</dbReference>
<dbReference type="PANTHER" id="PTHR24223">
    <property type="entry name" value="ATP-BINDING CASSETTE SUB-FAMILY C"/>
    <property type="match status" value="1"/>
</dbReference>
<feature type="region of interest" description="Disordered" evidence="9">
    <location>
        <begin position="439"/>
        <end position="473"/>
    </location>
</feature>
<dbReference type="CDD" id="cd03369">
    <property type="entry name" value="ABCC_NFT1"/>
    <property type="match status" value="1"/>
</dbReference>
<feature type="domain" description="ABC transporter" evidence="11">
    <location>
        <begin position="725"/>
        <end position="971"/>
    </location>
</feature>
<feature type="domain" description="ABC transmembrane type-1" evidence="12">
    <location>
        <begin position="1106"/>
        <end position="1368"/>
    </location>
</feature>
<feature type="transmembrane region" description="Helical" evidence="10">
    <location>
        <begin position="1213"/>
        <end position="1242"/>
    </location>
</feature>
<keyword evidence="4" id="KW-0677">Repeat</keyword>
<keyword evidence="3 10" id="KW-0812">Transmembrane</keyword>
<dbReference type="Proteomes" id="UP000002149">
    <property type="component" value="Chromosome 5"/>
</dbReference>
<dbReference type="InterPro" id="IPR050173">
    <property type="entry name" value="ABC_transporter_C-like"/>
</dbReference>
<dbReference type="EMBL" id="AE017345">
    <property type="protein sequence ID" value="AAW43689.2"/>
    <property type="molecule type" value="Genomic_DNA"/>
</dbReference>
<evidence type="ECO:0000313" key="14">
    <source>
        <dbReference type="Proteomes" id="UP000002149"/>
    </source>
</evidence>
<dbReference type="SUPFAM" id="SSF90123">
    <property type="entry name" value="ABC transporter transmembrane region"/>
    <property type="match status" value="2"/>
</dbReference>
<evidence type="ECO:0000256" key="3">
    <source>
        <dbReference type="ARBA" id="ARBA00022692"/>
    </source>
</evidence>
<evidence type="ECO:0000259" key="11">
    <source>
        <dbReference type="PROSITE" id="PS50893"/>
    </source>
</evidence>
<name>Q5KGP3_CRYD1</name>
<feature type="domain" description="ABC transporter" evidence="11">
    <location>
        <begin position="1404"/>
        <end position="1654"/>
    </location>
</feature>
<keyword evidence="7 10" id="KW-1133">Transmembrane helix</keyword>
<keyword evidence="6 13" id="KW-0067">ATP-binding</keyword>
<dbReference type="InterPro" id="IPR003439">
    <property type="entry name" value="ABC_transporter-like_ATP-bd"/>
</dbReference>
<comment type="subcellular location">
    <subcellularLocation>
        <location evidence="1">Membrane</location>
        <topology evidence="1">Multi-pass membrane protein</topology>
    </subcellularLocation>
</comment>
<sequence length="1678" mass="185559">MSHVLPIASTALIPFTTLTSFTIYLTTHSSSPIKRIIRQQDIALPVHNGEALDGTLDDKDAFDIDDPVVCEDGTPVEPQQFWISMWKRKLAVIGLMIPPLICNVLLLIFSLLAPSNDVENRQRNIILPALLLPSQAVTLLVGFWHLSQNEVSSHWPTTIHNAIDIFTQFIILAFLALLPSSPLPSSPASPEVFGAALPNTYSSSLAFMKALLPVLYLPPLVAILSVRRGPPLYLPFDAIYPSKIVSSVPPDAQSLDPQKANVSPEVQATIPEWLLFGYATDVIRKGYVSESLDVWDLPILPRTLRALYQYKRMKRAYGKTKGRRGRMEGFNLLLTVARVNSGLLWAQTLLAAATAFGYYLPHYLLKLFINFLENDPARAEPAWGWLLCFGLFTSNALIFIASGVTWSICTTYLQGKIRLQLNTMLFKKTLLKKDIAASSGDKGQVGGVQEEAAKDKKKKEENGESNAEDEETVTSKTQIMTLFTVDVDRVTEFVFHRMLVCYCVWPIPIADNLILVFAVIDAPLEIVVASVFVFKLLDISAMYGLLTAILSLPLNHLASKIVVRAQENLMKTRDQRTALMNEILQGIRMLKFMAWERSFESRVQTIRRNELSWQARNYQIEVAFNCIWALTPVVVTVVSFLHYTLVRGQQLTPSVAFTSVAVFAELSPETFIQALQGFVSCRRIEKYLCLDEVAAIEENDGEGDIVLSSATFTWPRDETAFENGLVIDAVSNAATPKTAFTLADLNLRFPKGKLSLICGRLGSGKSLLLAGLLGEADLLTGHVVCPRSAPDAMSKGSANPSEDLWIVPNMVAYVPQQAWLQNASIKENIIFSSPWDAERYQQVIEACSLLNDLDILEDGDETEVGEKGLNLSGGQKARVSLARAIYSRAGVLFLDDVLSAVDAHTAHAIMTNCLQGPIVEGRTILIVSHHTALVSPAAAYIVALENVGSGFSFTTVVIFLTKRCQGDVKFSGTREEFVASNLSDELDEEDAQARPTDSEQKEEKTVEENSIQLTNKSVLNLSGACAESAAPDSETSSLAPEDDKTIVNSKQKTPRKLIEDEKRARGRITWTVWKTYFSALGGPIWWSLFILSLGMAMLVPVAEKGWLGYWTGSSLSSSEGGHTTRYYVMGYSVITIAGVFASNLQYCIIYFGSLQASRRLHNSMLKSVLFSTLRFHDTTSRGRLLNRFGKDIEGLDSSTADNFVRSAAYGLNVVVTFISITYVGGLPFVIAGCVVLIVYYQAGSIYGQTSRDMRRLDSVTRSPLYSLFGETVSGVAVLRAFGASNMALKNMMKLADTNLLAFAWSWTVNRWLSARFNLLSAVLVGLTAVAVLIAPNVDAAMGGFALAFAGTICHDLLFVVRRFVQLEQSMVAIERLKEFTELQQEAPEYIEPRPAASWPEHGSIKVENLVVKYAPDLPSVLHNISFEVSPRQKIGIVGATGCGKSTLALSFFRFVEAAEGRIEIDGVDISKIGLTDLRSRMTIIPQDPTILSGTLRSTLDVFDEYDDVDIYAALRRVHLIKDENPVTSLDEQNDVENRNKNVFEDLSNPVSEGGDNFSSGEKQLICMARAILKRNKILFMDEATASIDYETDALISKTIREEFSDSTIVTIAHRIHTIIDFDKVLVMDRGNIAEFASPADLLRDHKSRFYSLCKATGRTEFKNLKEMALEAERKRKSV</sequence>
<evidence type="ECO:0000259" key="12">
    <source>
        <dbReference type="PROSITE" id="PS50929"/>
    </source>
</evidence>
<dbReference type="RefSeq" id="XP_024512915.1">
    <property type="nucleotide sequence ID" value="XM_024657231.1"/>
</dbReference>
<feature type="transmembrane region" description="Helical" evidence="10">
    <location>
        <begin position="125"/>
        <end position="146"/>
    </location>
</feature>
<feature type="transmembrane region" description="Helical" evidence="10">
    <location>
        <begin position="1316"/>
        <end position="1334"/>
    </location>
</feature>
<dbReference type="InterPro" id="IPR027417">
    <property type="entry name" value="P-loop_NTPase"/>
</dbReference>
<evidence type="ECO:0000256" key="9">
    <source>
        <dbReference type="SAM" id="MobiDB-lite"/>
    </source>
</evidence>
<feature type="transmembrane region" description="Helical" evidence="10">
    <location>
        <begin position="90"/>
        <end position="113"/>
    </location>
</feature>
<reference evidence="13 14" key="1">
    <citation type="journal article" date="2005" name="Science">
        <title>The genome of the basidiomycetous yeast and human pathogen Cryptococcus neoformans.</title>
        <authorList>
            <person name="Loftus B.J."/>
            <person name="Fung E."/>
            <person name="Roncaglia P."/>
            <person name="Rowley D."/>
            <person name="Amedeo P."/>
            <person name="Bruno D."/>
            <person name="Vamathevan J."/>
            <person name="Miranda M."/>
            <person name="Anderson I.J."/>
            <person name="Fraser J.A."/>
            <person name="Allen J.E."/>
            <person name="Bosdet I.E."/>
            <person name="Brent M.R."/>
            <person name="Chiu R."/>
            <person name="Doering T.L."/>
            <person name="Donlin M.J."/>
            <person name="D'Souza C.A."/>
            <person name="Fox D.S."/>
            <person name="Grinberg V."/>
            <person name="Fu J."/>
            <person name="Fukushima M."/>
            <person name="Haas B.J."/>
            <person name="Huang J.C."/>
            <person name="Janbon G."/>
            <person name="Jones S.J."/>
            <person name="Koo H.L."/>
            <person name="Krzywinski M.I."/>
            <person name="Kwon-Chung J.K."/>
            <person name="Lengeler K.B."/>
            <person name="Maiti R."/>
            <person name="Marra M.A."/>
            <person name="Marra R.E."/>
            <person name="Mathewson C.A."/>
            <person name="Mitchell T.G."/>
            <person name="Pertea M."/>
            <person name="Riggs F.R."/>
            <person name="Salzberg S.L."/>
            <person name="Schein J.E."/>
            <person name="Shvartsbeyn A."/>
            <person name="Shin H."/>
            <person name="Shumway M."/>
            <person name="Specht C.A."/>
            <person name="Suh B.B."/>
            <person name="Tenney A."/>
            <person name="Utterback T.R."/>
            <person name="Wickes B.L."/>
            <person name="Wortman J.R."/>
            <person name="Wye N.H."/>
            <person name="Kronstad J.W."/>
            <person name="Lodge J.K."/>
            <person name="Heitman J."/>
            <person name="Davis R.W."/>
            <person name="Fraser C.M."/>
            <person name="Hyman R.W."/>
        </authorList>
    </citation>
    <scope>NUCLEOTIDE SEQUENCE [LARGE SCALE GENOMIC DNA]</scope>
    <source>
        <strain evidence="14">JEC21 / ATCC MYA-565</strain>
    </source>
</reference>
<dbReference type="PaxDb" id="214684-Q5KGP3"/>
<feature type="transmembrane region" description="Helical" evidence="10">
    <location>
        <begin position="937"/>
        <end position="960"/>
    </location>
</feature>
<dbReference type="STRING" id="214684.Q5KGP3"/>
<dbReference type="PANTHER" id="PTHR24223:SF353">
    <property type="entry name" value="ABC TRANSPORTER ATP-BINDING PROTEIN_PERMEASE VMR1-RELATED"/>
    <property type="match status" value="1"/>
</dbReference>
<dbReference type="CDD" id="cd18604">
    <property type="entry name" value="ABC_6TM_VMR1_D2_like"/>
    <property type="match status" value="1"/>
</dbReference>
<evidence type="ECO:0000256" key="2">
    <source>
        <dbReference type="ARBA" id="ARBA00022448"/>
    </source>
</evidence>
<dbReference type="PROSITE" id="PS50893">
    <property type="entry name" value="ABC_TRANSPORTER_2"/>
    <property type="match status" value="2"/>
</dbReference>